<gene>
    <name evidence="3" type="ORF">CSW29_10925</name>
    <name evidence="2" type="ORF">CSW47_08165</name>
</gene>
<feature type="transmembrane region" description="Helical" evidence="1">
    <location>
        <begin position="149"/>
        <end position="167"/>
    </location>
</feature>
<feature type="transmembrane region" description="Helical" evidence="1">
    <location>
        <begin position="173"/>
        <end position="196"/>
    </location>
</feature>
<keyword evidence="1" id="KW-0812">Transmembrane</keyword>
<comment type="caution">
    <text evidence="2">The sequence shown here is derived from an EMBL/GenBank/DDBJ whole genome shotgun (WGS) entry which is preliminary data.</text>
</comment>
<evidence type="ECO:0000313" key="3">
    <source>
        <dbReference type="EMBL" id="RTH97894.1"/>
    </source>
</evidence>
<dbReference type="Proteomes" id="UP000288347">
    <property type="component" value="Unassembled WGS sequence"/>
</dbReference>
<name>A0A430R893_THESC</name>
<proteinExistence type="predicted"/>
<keyword evidence="1" id="KW-0472">Membrane</keyword>
<evidence type="ECO:0008006" key="6">
    <source>
        <dbReference type="Google" id="ProtNLM"/>
    </source>
</evidence>
<evidence type="ECO:0000256" key="1">
    <source>
        <dbReference type="SAM" id="Phobius"/>
    </source>
</evidence>
<dbReference type="EMBL" id="PELP01000222">
    <property type="protein sequence ID" value="RTH03660.1"/>
    <property type="molecule type" value="Genomic_DNA"/>
</dbReference>
<keyword evidence="1" id="KW-1133">Transmembrane helix</keyword>
<feature type="transmembrane region" description="Helical" evidence="1">
    <location>
        <begin position="248"/>
        <end position="270"/>
    </location>
</feature>
<dbReference type="Proteomes" id="UP000286734">
    <property type="component" value="Unassembled WGS sequence"/>
</dbReference>
<feature type="transmembrane region" description="Helical" evidence="1">
    <location>
        <begin position="20"/>
        <end position="39"/>
    </location>
</feature>
<feature type="transmembrane region" description="Helical" evidence="1">
    <location>
        <begin position="111"/>
        <end position="137"/>
    </location>
</feature>
<feature type="transmembrane region" description="Helical" evidence="1">
    <location>
        <begin position="208"/>
        <end position="228"/>
    </location>
</feature>
<evidence type="ECO:0000313" key="4">
    <source>
        <dbReference type="Proteomes" id="UP000286734"/>
    </source>
</evidence>
<feature type="transmembrane region" description="Helical" evidence="1">
    <location>
        <begin position="277"/>
        <end position="296"/>
    </location>
</feature>
<evidence type="ECO:0000313" key="2">
    <source>
        <dbReference type="EMBL" id="RTH03660.1"/>
    </source>
</evidence>
<sequence length="456" mass="49844">MVGSSSPGTGERGAGRTRPLLSMGAPALLGVLLLLLVALPPVGGSFWFDEVFTANLVTFRLTPERVVERVAREDAHPPGFYLLAWAYARATGLWGSAVEGPPPHVEERLRFLSIVTGAVAAGLVGAYGGAAGALALAASPAFLEKAGEARMYPLLALFWTLAYVGVLRNRPSLAAWAGLGALYTHYLAPFFLLPLYGAMALRLGPGSLLRLWPLLLYLPWVPVFLNQLKGGMSMALARPDPVLALEPLYRLGNPEALGLLLLGVVLYGAVKRRKEDGLLLLLPFLAVLLWWAGSLWVNTVSLRYAGAFLPPMALALGLAVRELSPASRGLLLLGLVLAYVALLWDRPGPPGEGYREKAAILQSLEERHGPFVVLGDERGRLISLRYYWRSASTLRPITEEDLKEPLFQKGILVLLQYPGWKSEDQVLMGRLLDRAREEGRLRILHREGVVLYLWEK</sequence>
<dbReference type="EMBL" id="PEMH01000367">
    <property type="protein sequence ID" value="RTH97894.1"/>
    <property type="molecule type" value="Genomic_DNA"/>
</dbReference>
<organism evidence="2 4">
    <name type="scientific">Thermus scotoductus</name>
    <dbReference type="NCBI Taxonomy" id="37636"/>
    <lineage>
        <taxon>Bacteria</taxon>
        <taxon>Thermotogati</taxon>
        <taxon>Deinococcota</taxon>
        <taxon>Deinococci</taxon>
        <taxon>Thermales</taxon>
        <taxon>Thermaceae</taxon>
        <taxon>Thermus</taxon>
    </lineage>
</organism>
<reference evidence="4 5" key="1">
    <citation type="journal article" date="2019" name="Extremophiles">
        <title>Biogeography of thermophiles and predominance of Thermus scotoductus in domestic water heaters.</title>
        <authorList>
            <person name="Wilpiszeski R.L."/>
            <person name="Zhang Z."/>
            <person name="House C.H."/>
        </authorList>
    </citation>
    <scope>NUCLEOTIDE SEQUENCE [LARGE SCALE GENOMIC DNA]</scope>
    <source>
        <strain evidence="3 5">16_S16</strain>
        <strain evidence="2 4">34_S34</strain>
    </source>
</reference>
<evidence type="ECO:0000313" key="5">
    <source>
        <dbReference type="Proteomes" id="UP000288347"/>
    </source>
</evidence>
<protein>
    <recommendedName>
        <fullName evidence="6">Glycosyltransferase RgtA/B/C/D-like domain-containing protein</fullName>
    </recommendedName>
</protein>
<dbReference type="AlphaFoldDB" id="A0A430R893"/>
<accession>A0A430R893</accession>